<proteinExistence type="predicted"/>
<keyword evidence="1" id="KW-1133">Transmembrane helix</keyword>
<evidence type="ECO:0000256" key="1">
    <source>
        <dbReference type="SAM" id="Phobius"/>
    </source>
</evidence>
<dbReference type="RefSeq" id="WP_379073523.1">
    <property type="nucleotide sequence ID" value="NZ_JBHULL010000001.1"/>
</dbReference>
<evidence type="ECO:0000313" key="3">
    <source>
        <dbReference type="Proteomes" id="UP001597461"/>
    </source>
</evidence>
<gene>
    <name evidence="2" type="ORF">ACFSR6_00050</name>
</gene>
<keyword evidence="1" id="KW-0472">Membrane</keyword>
<protein>
    <submittedName>
        <fullName evidence="2">Uncharacterized protein</fullName>
    </submittedName>
</protein>
<evidence type="ECO:0000313" key="2">
    <source>
        <dbReference type="EMBL" id="MFD2580860.1"/>
    </source>
</evidence>
<accession>A0ABW5MEJ3</accession>
<feature type="transmembrane region" description="Helical" evidence="1">
    <location>
        <begin position="21"/>
        <end position="39"/>
    </location>
</feature>
<dbReference type="EMBL" id="JBHULL010000001">
    <property type="protein sequence ID" value="MFD2580860.1"/>
    <property type="molecule type" value="Genomic_DNA"/>
</dbReference>
<name>A0ABW5MEJ3_9SPHI</name>
<organism evidence="2 3">
    <name type="scientific">Pedobacter vanadiisoli</name>
    <dbReference type="NCBI Taxonomy" id="1761975"/>
    <lineage>
        <taxon>Bacteria</taxon>
        <taxon>Pseudomonadati</taxon>
        <taxon>Bacteroidota</taxon>
        <taxon>Sphingobacteriia</taxon>
        <taxon>Sphingobacteriales</taxon>
        <taxon>Sphingobacteriaceae</taxon>
        <taxon>Pedobacter</taxon>
    </lineage>
</organism>
<reference evidence="3" key="1">
    <citation type="journal article" date="2019" name="Int. J. Syst. Evol. Microbiol.">
        <title>The Global Catalogue of Microorganisms (GCM) 10K type strain sequencing project: providing services to taxonomists for standard genome sequencing and annotation.</title>
        <authorList>
            <consortium name="The Broad Institute Genomics Platform"/>
            <consortium name="The Broad Institute Genome Sequencing Center for Infectious Disease"/>
            <person name="Wu L."/>
            <person name="Ma J."/>
        </authorList>
    </citation>
    <scope>NUCLEOTIDE SEQUENCE [LARGE SCALE GENOMIC DNA]</scope>
    <source>
        <strain evidence="3">KCTC 42866</strain>
    </source>
</reference>
<sequence>MKRKLFTNESSLNLKKQFYNTLIGASTLAVILLSITLLVSCGNSNHSEKPEDIINKWVGKEIKFPQINTCAVLGKYKPCGISIPKPYKILIYTDSIGCTSCDLRIDVWKMLIKEADTVISDKVDFVFYFNPKKNEDLSDLFKRENFKNMVYMDTKDELNKINHFPKTMEYQCFLLDGHNKILAVGNPTLNGNVWELYKKTINDNIQSEN</sequence>
<keyword evidence="3" id="KW-1185">Reference proteome</keyword>
<comment type="caution">
    <text evidence="2">The sequence shown here is derived from an EMBL/GenBank/DDBJ whole genome shotgun (WGS) entry which is preliminary data.</text>
</comment>
<dbReference type="Proteomes" id="UP001597461">
    <property type="component" value="Unassembled WGS sequence"/>
</dbReference>
<keyword evidence="1" id="KW-0812">Transmembrane</keyword>